<accession>A0A167JSV3</accession>
<dbReference type="PANTHER" id="PTHR30255">
    <property type="entry name" value="SINGLE-STRANDED-DNA-SPECIFIC EXONUCLEASE RECJ"/>
    <property type="match status" value="1"/>
</dbReference>
<dbReference type="AlphaFoldDB" id="A0A167JSV3"/>
<dbReference type="STRING" id="1330018.A0A167JSV3"/>
<name>A0A167JSV3_CALVF</name>
<sequence length="433" mass="47706">MAKRKSESASSSPSKRVKREPEPDTSDDEPEQVFPNWPAPQEQIDMARVFIRECVRDKHKVVIVPDKDADGLSSGRIIYNTLTALGHPPELISVHLLAKATPLFEDTERAALDAYGATRAIVLDQGSRAGPPILDPLGGIVQTLILDHHQSDDFPQASKVVSACKSEPIATTSLLTYLTCLPLHESVRGECDWVAVLGVIGDLGGEVKWGTGPWPRHLRETERRWTKKALGDAVSMLNAPRRTVEYNVRDAWTALLNAKGPADIAPNRELIAARQRVNVEVERCTHAAPKFSKDGRVALFRIQSGYQVHPVIATRWAGYLLAKKLQMVMVVNTSYNPSGKHAHFSCRISAPLRKLPEGERPSLIALLREYAGRIPDLGFLERNGESFAKGHKEATGGMLLIVPCLSIPLKTCADRTTGRLRAARRGDADRRQA</sequence>
<feature type="domain" description="DDH" evidence="2">
    <location>
        <begin position="60"/>
        <end position="179"/>
    </location>
</feature>
<evidence type="ECO:0000259" key="2">
    <source>
        <dbReference type="Pfam" id="PF01368"/>
    </source>
</evidence>
<dbReference type="OrthoDB" id="284473at2759"/>
<dbReference type="SUPFAM" id="SSF64182">
    <property type="entry name" value="DHH phosphoesterases"/>
    <property type="match status" value="1"/>
</dbReference>
<evidence type="ECO:0000313" key="4">
    <source>
        <dbReference type="Proteomes" id="UP000076738"/>
    </source>
</evidence>
<dbReference type="Pfam" id="PF01368">
    <property type="entry name" value="DHH"/>
    <property type="match status" value="1"/>
</dbReference>
<keyword evidence="4" id="KW-1185">Reference proteome</keyword>
<dbReference type="Gene3D" id="3.90.1640.30">
    <property type="match status" value="1"/>
</dbReference>
<dbReference type="PANTHER" id="PTHR30255:SF2">
    <property type="entry name" value="SINGLE-STRANDED-DNA-SPECIFIC EXONUCLEASE RECJ"/>
    <property type="match status" value="1"/>
</dbReference>
<reference evidence="3 4" key="1">
    <citation type="journal article" date="2016" name="Mol. Biol. Evol.">
        <title>Comparative Genomics of Early-Diverging Mushroom-Forming Fungi Provides Insights into the Origins of Lignocellulose Decay Capabilities.</title>
        <authorList>
            <person name="Nagy L.G."/>
            <person name="Riley R."/>
            <person name="Tritt A."/>
            <person name="Adam C."/>
            <person name="Daum C."/>
            <person name="Floudas D."/>
            <person name="Sun H."/>
            <person name="Yadav J.S."/>
            <person name="Pangilinan J."/>
            <person name="Larsson K.H."/>
            <person name="Matsuura K."/>
            <person name="Barry K."/>
            <person name="Labutti K."/>
            <person name="Kuo R."/>
            <person name="Ohm R.A."/>
            <person name="Bhattacharya S.S."/>
            <person name="Shirouzu T."/>
            <person name="Yoshinaga Y."/>
            <person name="Martin F.M."/>
            <person name="Grigoriev I.V."/>
            <person name="Hibbett D.S."/>
        </authorList>
    </citation>
    <scope>NUCLEOTIDE SEQUENCE [LARGE SCALE GENOMIC DNA]</scope>
    <source>
        <strain evidence="3 4">TUFC12733</strain>
    </source>
</reference>
<dbReference type="InterPro" id="IPR001667">
    <property type="entry name" value="DDH_dom"/>
</dbReference>
<organism evidence="3 4">
    <name type="scientific">Calocera viscosa (strain TUFC12733)</name>
    <dbReference type="NCBI Taxonomy" id="1330018"/>
    <lineage>
        <taxon>Eukaryota</taxon>
        <taxon>Fungi</taxon>
        <taxon>Dikarya</taxon>
        <taxon>Basidiomycota</taxon>
        <taxon>Agaricomycotina</taxon>
        <taxon>Dacrymycetes</taxon>
        <taxon>Dacrymycetales</taxon>
        <taxon>Dacrymycetaceae</taxon>
        <taxon>Calocera</taxon>
    </lineage>
</organism>
<dbReference type="EMBL" id="KV417298">
    <property type="protein sequence ID" value="KZO93868.1"/>
    <property type="molecule type" value="Genomic_DNA"/>
</dbReference>
<evidence type="ECO:0000256" key="1">
    <source>
        <dbReference type="SAM" id="MobiDB-lite"/>
    </source>
</evidence>
<feature type="region of interest" description="Disordered" evidence="1">
    <location>
        <begin position="1"/>
        <end position="39"/>
    </location>
</feature>
<gene>
    <name evidence="3" type="ORF">CALVIDRAFT_539521</name>
</gene>
<dbReference type="InterPro" id="IPR038763">
    <property type="entry name" value="DHH_sf"/>
</dbReference>
<evidence type="ECO:0000313" key="3">
    <source>
        <dbReference type="EMBL" id="KZO93868.1"/>
    </source>
</evidence>
<protein>
    <submittedName>
        <fullName evidence="3">DHH phosphoesterase</fullName>
    </submittedName>
</protein>
<dbReference type="Proteomes" id="UP000076738">
    <property type="component" value="Unassembled WGS sequence"/>
</dbReference>
<dbReference type="InterPro" id="IPR051673">
    <property type="entry name" value="SSDNA_exonuclease_RecJ"/>
</dbReference>
<proteinExistence type="predicted"/>